<dbReference type="CDD" id="cd00383">
    <property type="entry name" value="trans_reg_C"/>
    <property type="match status" value="1"/>
</dbReference>
<dbReference type="GO" id="GO:0006355">
    <property type="term" value="P:regulation of DNA-templated transcription"/>
    <property type="evidence" value="ECO:0007669"/>
    <property type="project" value="InterPro"/>
</dbReference>
<keyword evidence="3 6" id="KW-0238">DNA-binding</keyword>
<dbReference type="SUPFAM" id="SSF48452">
    <property type="entry name" value="TPR-like"/>
    <property type="match status" value="3"/>
</dbReference>
<dbReference type="Proteomes" id="UP000590749">
    <property type="component" value="Unassembled WGS sequence"/>
</dbReference>
<evidence type="ECO:0000256" key="3">
    <source>
        <dbReference type="ARBA" id="ARBA00023125"/>
    </source>
</evidence>
<gene>
    <name evidence="8" type="ORF">FHR83_006350</name>
</gene>
<proteinExistence type="inferred from homology"/>
<evidence type="ECO:0000259" key="7">
    <source>
        <dbReference type="PROSITE" id="PS51755"/>
    </source>
</evidence>
<dbReference type="Gene3D" id="1.10.10.10">
    <property type="entry name" value="Winged helix-like DNA-binding domain superfamily/Winged helix DNA-binding domain"/>
    <property type="match status" value="1"/>
</dbReference>
<evidence type="ECO:0000256" key="4">
    <source>
        <dbReference type="ARBA" id="ARBA00023163"/>
    </source>
</evidence>
<dbReference type="InterPro" id="IPR051677">
    <property type="entry name" value="AfsR-DnrI-RedD_regulator"/>
</dbReference>
<dbReference type="InterPro" id="IPR001867">
    <property type="entry name" value="OmpR/PhoB-type_DNA-bd"/>
</dbReference>
<dbReference type="PANTHER" id="PTHR35807">
    <property type="entry name" value="TRANSCRIPTIONAL REGULATOR REDD-RELATED"/>
    <property type="match status" value="1"/>
</dbReference>
<dbReference type="RefSeq" id="WP_183224716.1">
    <property type="nucleotide sequence ID" value="NZ_BMPW01000017.1"/>
</dbReference>
<evidence type="ECO:0000256" key="5">
    <source>
        <dbReference type="PROSITE-ProRule" id="PRU00339"/>
    </source>
</evidence>
<dbReference type="SMART" id="SM00028">
    <property type="entry name" value="TPR"/>
    <property type="match status" value="6"/>
</dbReference>
<feature type="domain" description="OmpR/PhoB-type" evidence="7">
    <location>
        <begin position="1"/>
        <end position="96"/>
    </location>
</feature>
<dbReference type="Gene3D" id="3.40.50.300">
    <property type="entry name" value="P-loop containing nucleotide triphosphate hydrolases"/>
    <property type="match status" value="1"/>
</dbReference>
<dbReference type="InterPro" id="IPR027417">
    <property type="entry name" value="P-loop_NTPase"/>
</dbReference>
<evidence type="ECO:0000313" key="8">
    <source>
        <dbReference type="EMBL" id="MBB3098651.1"/>
    </source>
</evidence>
<dbReference type="SUPFAM" id="SSF46894">
    <property type="entry name" value="C-terminal effector domain of the bipartite response regulators"/>
    <property type="match status" value="1"/>
</dbReference>
<dbReference type="GO" id="GO:0003677">
    <property type="term" value="F:DNA binding"/>
    <property type="evidence" value="ECO:0007669"/>
    <property type="project" value="UniProtKB-UniRule"/>
</dbReference>
<dbReference type="Pfam" id="PF13424">
    <property type="entry name" value="TPR_12"/>
    <property type="match status" value="2"/>
</dbReference>
<dbReference type="Pfam" id="PF00486">
    <property type="entry name" value="Trans_reg_C"/>
    <property type="match status" value="1"/>
</dbReference>
<dbReference type="InterPro" id="IPR011990">
    <property type="entry name" value="TPR-like_helical_dom_sf"/>
</dbReference>
<organism evidence="8 9">
    <name type="scientific">Actinoplanes campanulatus</name>
    <dbReference type="NCBI Taxonomy" id="113559"/>
    <lineage>
        <taxon>Bacteria</taxon>
        <taxon>Bacillati</taxon>
        <taxon>Actinomycetota</taxon>
        <taxon>Actinomycetes</taxon>
        <taxon>Micromonosporales</taxon>
        <taxon>Micromonosporaceae</taxon>
        <taxon>Actinoplanes</taxon>
    </lineage>
</organism>
<dbReference type="InterPro" id="IPR016032">
    <property type="entry name" value="Sig_transdc_resp-reg_C-effctor"/>
</dbReference>
<accession>A0A7W5FHJ3</accession>
<dbReference type="PROSITE" id="PS50005">
    <property type="entry name" value="TPR"/>
    <property type="match status" value="2"/>
</dbReference>
<dbReference type="Pfam" id="PF13181">
    <property type="entry name" value="TPR_8"/>
    <property type="match status" value="1"/>
</dbReference>
<reference evidence="8 9" key="1">
    <citation type="submission" date="2020-08" db="EMBL/GenBank/DDBJ databases">
        <title>Genomic Encyclopedia of Type Strains, Phase III (KMG-III): the genomes of soil and plant-associated and newly described type strains.</title>
        <authorList>
            <person name="Whitman W."/>
        </authorList>
    </citation>
    <scope>NUCLEOTIDE SEQUENCE [LARGE SCALE GENOMIC DNA]</scope>
    <source>
        <strain evidence="8 9">CECT 3287</strain>
    </source>
</reference>
<keyword evidence="9" id="KW-1185">Reference proteome</keyword>
<dbReference type="SMART" id="SM00382">
    <property type="entry name" value="AAA"/>
    <property type="match status" value="1"/>
</dbReference>
<dbReference type="InterPro" id="IPR019734">
    <property type="entry name" value="TPR_rpt"/>
</dbReference>
<dbReference type="Gene3D" id="1.25.40.10">
    <property type="entry name" value="Tetratricopeptide repeat domain"/>
    <property type="match status" value="3"/>
</dbReference>
<sequence>MDRGMEFRVLGAVEVRAGGRVVPAGEPRQRAVLAVLLLEAGRPVALETLIGRVWGETAPPGARRSIYAYVARLRRVLGDATDQPLIRTSGGYLLDADPQQVDVLWFRTLLARGEARAALDLWQGEPLSGVGGVWADRIRETLWDEHAAAVVAWAHTEIRDGRAETVLAPLTELAEQRPMFEPATEALIRALHAAGRPSDALIRYDRIRRLLRDELGADPGPALQAAHQVVLSNDPAVVTIRPVPAQLPADVPAFTGRAAELAELDRPGTPPIVCLTGTPGAGKTALAVHWAHRARDRFPDGQLYVNLRGFDPEQPVTPMEALGTLLAAVLPQGRAAPAGLDERAAQYRTQLAGRRMLVVLDNAATVEQVRHLLPGAPTCAVLVTSRDSLAGLVSVHGARRIPLDVLTQPAAAGLLRELVGDRVTREPAAAAMLVEQCARLPLALRIAAELAASRPDATLRALTTELAGQRRLDLLSDGGDPRAAVRAVFSWSLRHLPAAAVDLFALLGLHPGPWIDTLAAAALSGRPVRESLAALTRAHLIHRLADDRYGLHDLLRAYAAERAADGPAALARLYDHYLGAASAAMQVLYPGEAGRRPPVTATGPVPDFAEPETARDWLHTELPNLTAIAVHAAAHQAPAVTVRLAAILYRYLDGDQHSAAVVVFETARSAARDLGDEPGEAYALNALAYTYAQEGRHPVAIERLEEALRLSSRGGDEVGEARALGNLAMIEEQLGRYESAAQRFEQALHRFRRLGDRTGEAHVRTRLASVEARLGHVGTARGHAERALAMHQRSGHRFGEAWALNSLSEVESRSGRHAVAADGHRQALALFRELGHRSSQAWTLDSLGAQERRLGRHGRAREHHQQALDIFDDLGERFGQASALNGLGETYAACDDHERALTSYRRAFELAVGTGARDQQARALAGLGEGEAEPDH</sequence>
<name>A0A7W5FHJ3_9ACTN</name>
<dbReference type="PANTHER" id="PTHR35807:SF1">
    <property type="entry name" value="TRANSCRIPTIONAL REGULATOR REDD"/>
    <property type="match status" value="1"/>
</dbReference>
<dbReference type="InterPro" id="IPR003593">
    <property type="entry name" value="AAA+_ATPase"/>
</dbReference>
<dbReference type="EMBL" id="JACHXF010000015">
    <property type="protein sequence ID" value="MBB3098651.1"/>
    <property type="molecule type" value="Genomic_DNA"/>
</dbReference>
<dbReference type="AlphaFoldDB" id="A0A7W5FHJ3"/>
<dbReference type="GO" id="GO:0043531">
    <property type="term" value="F:ADP binding"/>
    <property type="evidence" value="ECO:0007669"/>
    <property type="project" value="InterPro"/>
</dbReference>
<keyword evidence="4" id="KW-0804">Transcription</keyword>
<dbReference type="Pfam" id="PF03704">
    <property type="entry name" value="BTAD"/>
    <property type="match status" value="1"/>
</dbReference>
<comment type="similarity">
    <text evidence="1">Belongs to the AfsR/DnrI/RedD regulatory family.</text>
</comment>
<dbReference type="InterPro" id="IPR036388">
    <property type="entry name" value="WH-like_DNA-bd_sf"/>
</dbReference>
<dbReference type="SUPFAM" id="SSF52540">
    <property type="entry name" value="P-loop containing nucleoside triphosphate hydrolases"/>
    <property type="match status" value="1"/>
</dbReference>
<feature type="repeat" description="TPR" evidence="5">
    <location>
        <begin position="681"/>
        <end position="714"/>
    </location>
</feature>
<evidence type="ECO:0000256" key="6">
    <source>
        <dbReference type="PROSITE-ProRule" id="PRU01091"/>
    </source>
</evidence>
<dbReference type="SMART" id="SM01043">
    <property type="entry name" value="BTAD"/>
    <property type="match status" value="1"/>
</dbReference>
<keyword evidence="2" id="KW-0805">Transcription regulation</keyword>
<dbReference type="PRINTS" id="PR00364">
    <property type="entry name" value="DISEASERSIST"/>
</dbReference>
<keyword evidence="5" id="KW-0802">TPR repeat</keyword>
<comment type="caution">
    <text evidence="8">The sequence shown here is derived from an EMBL/GenBank/DDBJ whole genome shotgun (WGS) entry which is preliminary data.</text>
</comment>
<protein>
    <submittedName>
        <fullName evidence="8">DNA-binding SARP family transcriptional activator/tetratricopeptide (TPR) repeat protein</fullName>
    </submittedName>
</protein>
<feature type="DNA-binding region" description="OmpR/PhoB-type" evidence="6">
    <location>
        <begin position="1"/>
        <end position="96"/>
    </location>
</feature>
<feature type="repeat" description="TPR" evidence="5">
    <location>
        <begin position="881"/>
        <end position="914"/>
    </location>
</feature>
<evidence type="ECO:0000256" key="1">
    <source>
        <dbReference type="ARBA" id="ARBA00005820"/>
    </source>
</evidence>
<dbReference type="PROSITE" id="PS51755">
    <property type="entry name" value="OMPR_PHOB"/>
    <property type="match status" value="1"/>
</dbReference>
<evidence type="ECO:0000256" key="2">
    <source>
        <dbReference type="ARBA" id="ARBA00023015"/>
    </source>
</evidence>
<evidence type="ECO:0000313" key="9">
    <source>
        <dbReference type="Proteomes" id="UP000590749"/>
    </source>
</evidence>
<dbReference type="SMART" id="SM00862">
    <property type="entry name" value="Trans_reg_C"/>
    <property type="match status" value="1"/>
</dbReference>
<dbReference type="InterPro" id="IPR005158">
    <property type="entry name" value="BTAD"/>
</dbReference>
<dbReference type="GO" id="GO:0000160">
    <property type="term" value="P:phosphorelay signal transduction system"/>
    <property type="evidence" value="ECO:0007669"/>
    <property type="project" value="InterPro"/>
</dbReference>